<feature type="transmembrane region" description="Helical" evidence="8">
    <location>
        <begin position="224"/>
        <end position="242"/>
    </location>
</feature>
<reference evidence="10" key="1">
    <citation type="submission" date="2013-10" db="EMBL/GenBank/DDBJ databases">
        <title>Genome sequencing of Onchocerca volvulus.</title>
        <authorList>
            <person name="Cotton J."/>
            <person name="Tsai J."/>
            <person name="Stanley E."/>
            <person name="Tracey A."/>
            <person name="Holroyd N."/>
            <person name="Lustigman S."/>
            <person name="Berriman M."/>
        </authorList>
    </citation>
    <scope>NUCLEOTIDE SEQUENCE</scope>
</reference>
<dbReference type="GO" id="GO:0016020">
    <property type="term" value="C:membrane"/>
    <property type="evidence" value="ECO:0007669"/>
    <property type="project" value="UniProtKB-SubCell"/>
</dbReference>
<dbReference type="AlphaFoldDB" id="A0A8R1XLT9"/>
<feature type="transmembrane region" description="Helical" evidence="8">
    <location>
        <begin position="465"/>
        <end position="488"/>
    </location>
</feature>
<name>A0A8R1XLT9_ONCVO</name>
<dbReference type="Pfam" id="PF00209">
    <property type="entry name" value="SNF"/>
    <property type="match status" value="1"/>
</dbReference>
<sequence>MYVSSDAVDAYSIATLAGAPYAQLLSQSLITWPLIFLLFTLPAANLLINLGYVSGAGPVLTFSRIAPIASGIGWALTWLAGERLFIRSLTAAQNLLYIFLSIRKRLDWAIDCDHNYNDHLCVELLRPNISHGKAQHQPDNNWPAQQFNKYAIRGLPHDTNLSNWIPNVWYFEDPTVMRKFSIEFPAFSLTLAHVSIWLILFLIVKKYGINPGWFLSRFCLLLPLTLYTILICCLTVLGFSFGKNNEREISPENIEKYPFQYFSEIHGFFRTTIALMDYSSAFTGILIFASSRINSGNKPMNALALLAVQLLPPTFFYVFKDGCNGHLANVQPAYDSYAATDRTVDIHLQFIRRTISICGTIPNISISFAMYCICHNGSTTLYAGWYNLDTDIRIMTNINTNRSLTMFLLGATSPLYTILLFTSVPAFLVAKLVSVFDLLMGGMDIEKHIDYGTAFISSSKTLNQFFGYLILLGPIAIIIIFASVAFYINAIVYKMPWGTIMDATRDWISHTSLRQTTNPKLAPISHRIFTSFFKISYRTALSFIFIIEIFIGIILFFLFIGNVFYIRFATNNIKMAAAGNFRTILFLGLLTFHILSLIELRWALRRWDHSSKLNMYIATATIEMAFLNGYMWVAAVNHSWGLDYQPFLVIFVNTVIRGIMIAIVIAIRWNITEMSHPTRTRDATEIYDATADLDNDVDHEDDIPTIYEMRRDVFT</sequence>
<organism evidence="9 10">
    <name type="scientific">Onchocerca volvulus</name>
    <dbReference type="NCBI Taxonomy" id="6282"/>
    <lineage>
        <taxon>Eukaryota</taxon>
        <taxon>Metazoa</taxon>
        <taxon>Ecdysozoa</taxon>
        <taxon>Nematoda</taxon>
        <taxon>Chromadorea</taxon>
        <taxon>Rhabditida</taxon>
        <taxon>Spirurina</taxon>
        <taxon>Spiruromorpha</taxon>
        <taxon>Filarioidea</taxon>
        <taxon>Onchocercidae</taxon>
        <taxon>Onchocerca</taxon>
    </lineage>
</organism>
<feature type="transmembrane region" description="Helical" evidence="8">
    <location>
        <begin position="540"/>
        <end position="564"/>
    </location>
</feature>
<keyword evidence="6 8" id="KW-0472">Membrane</keyword>
<evidence type="ECO:0000256" key="3">
    <source>
        <dbReference type="ARBA" id="ARBA00022692"/>
    </source>
</evidence>
<evidence type="ECO:0000313" key="9">
    <source>
        <dbReference type="EnsemblMetazoa" id="OVOC11287.1"/>
    </source>
</evidence>
<feature type="transmembrane region" description="Helical" evidence="8">
    <location>
        <begin position="404"/>
        <end position="430"/>
    </location>
</feature>
<feature type="transmembrane region" description="Helical" evidence="8">
    <location>
        <begin position="584"/>
        <end position="604"/>
    </location>
</feature>
<feature type="transmembrane region" description="Helical" evidence="8">
    <location>
        <begin position="30"/>
        <end position="52"/>
    </location>
</feature>
<dbReference type="EnsemblMetazoa" id="OVOC11287.1">
    <property type="protein sequence ID" value="OVOC11287.1"/>
    <property type="gene ID" value="WBGene00248096"/>
</dbReference>
<dbReference type="InterPro" id="IPR000175">
    <property type="entry name" value="Na/ntran_symport"/>
</dbReference>
<feature type="transmembrane region" description="Helical" evidence="8">
    <location>
        <begin position="59"/>
        <end position="78"/>
    </location>
</feature>
<feature type="transmembrane region" description="Helical" evidence="8">
    <location>
        <begin position="616"/>
        <end position="635"/>
    </location>
</feature>
<comment type="subcellular location">
    <subcellularLocation>
        <location evidence="1">Membrane</location>
        <topology evidence="1">Multi-pass membrane protein</topology>
    </subcellularLocation>
</comment>
<evidence type="ECO:0000256" key="5">
    <source>
        <dbReference type="ARBA" id="ARBA00022989"/>
    </source>
</evidence>
<proteinExistence type="predicted"/>
<feature type="transmembrane region" description="Helical" evidence="8">
    <location>
        <begin position="184"/>
        <end position="204"/>
    </location>
</feature>
<feature type="transmembrane region" description="Helical" evidence="8">
    <location>
        <begin position="301"/>
        <end position="319"/>
    </location>
</feature>
<keyword evidence="5 8" id="KW-1133">Transmembrane helix</keyword>
<keyword evidence="4" id="KW-0769">Symport</keyword>
<evidence type="ECO:0000313" key="10">
    <source>
        <dbReference type="Proteomes" id="UP000024404"/>
    </source>
</evidence>
<feature type="transmembrane region" description="Helical" evidence="8">
    <location>
        <begin position="647"/>
        <end position="671"/>
    </location>
</feature>
<evidence type="ECO:0000256" key="4">
    <source>
        <dbReference type="ARBA" id="ARBA00022847"/>
    </source>
</evidence>
<dbReference type="InterPro" id="IPR037272">
    <property type="entry name" value="SNS_sf"/>
</dbReference>
<accession>A0A8R1XLT9</accession>
<keyword evidence="10" id="KW-1185">Reference proteome</keyword>
<evidence type="ECO:0000256" key="2">
    <source>
        <dbReference type="ARBA" id="ARBA00022448"/>
    </source>
</evidence>
<dbReference type="EMBL" id="CMVM020000350">
    <property type="status" value="NOT_ANNOTATED_CDS"/>
    <property type="molecule type" value="Genomic_DNA"/>
</dbReference>
<keyword evidence="3 8" id="KW-0812">Transmembrane</keyword>
<keyword evidence="7" id="KW-1015">Disulfide bond</keyword>
<dbReference type="SUPFAM" id="SSF161070">
    <property type="entry name" value="SNF-like"/>
    <property type="match status" value="1"/>
</dbReference>
<feature type="transmembrane region" description="Helical" evidence="8">
    <location>
        <begin position="268"/>
        <end position="289"/>
    </location>
</feature>
<evidence type="ECO:0000256" key="1">
    <source>
        <dbReference type="ARBA" id="ARBA00004141"/>
    </source>
</evidence>
<reference evidence="9" key="2">
    <citation type="submission" date="2022-06" db="UniProtKB">
        <authorList>
            <consortium name="EnsemblMetazoa"/>
        </authorList>
    </citation>
    <scope>IDENTIFICATION</scope>
</reference>
<dbReference type="GO" id="GO:0015293">
    <property type="term" value="F:symporter activity"/>
    <property type="evidence" value="ECO:0007669"/>
    <property type="project" value="UniProtKB-KW"/>
</dbReference>
<keyword evidence="2" id="KW-0813">Transport</keyword>
<dbReference type="OMA" id="YGIMFAP"/>
<evidence type="ECO:0000256" key="7">
    <source>
        <dbReference type="PIRSR" id="PIRSR600175-2"/>
    </source>
</evidence>
<feature type="disulfide bond" evidence="7">
    <location>
        <begin position="112"/>
        <end position="121"/>
    </location>
</feature>
<dbReference type="Proteomes" id="UP000024404">
    <property type="component" value="Unassembled WGS sequence"/>
</dbReference>
<protein>
    <submittedName>
        <fullName evidence="9">Uncharacterized protein</fullName>
    </submittedName>
</protein>
<evidence type="ECO:0000256" key="6">
    <source>
        <dbReference type="ARBA" id="ARBA00023136"/>
    </source>
</evidence>
<evidence type="ECO:0000256" key="8">
    <source>
        <dbReference type="SAM" id="Phobius"/>
    </source>
</evidence>